<dbReference type="InterPro" id="IPR009045">
    <property type="entry name" value="Zn_M74/Hedgehog-like"/>
</dbReference>
<sequence>MSYEKKSGSLHVLAIAASLAVAAGIVATGLGNAQATPLGNSAGAWVQLAVQAAPPEVKKPSLNLKATSSTKLHARGSAKAKVLLRISKGTALKSMQDSKSGWYKVTYKGKTGYISNRYVKTVATKSTDAAKPPLKAPPRYELGFVVNKDHKLSPSYKPALKTIPGTSKQMTPQAVAAFDRMRKAAMKDRISLTAVSAYRSYARQKTLFASYSRQLGVKEAARVSARPGTSEHQTGLAIDVGTSSGRCVISKCFANTREGKWVAKHAHEYGFIMRYPKGTEKITGYDYEPWHFRYVGPVIAKDMHNKKVVTLEKYYTR</sequence>
<dbReference type="PANTHER" id="PTHR34385">
    <property type="entry name" value="D-ALANYL-D-ALANINE CARBOXYPEPTIDASE"/>
    <property type="match status" value="1"/>
</dbReference>
<protein>
    <submittedName>
        <fullName evidence="3">D-alanyl-D-alanine carboxypeptidase</fullName>
        <ecNumber evidence="3">3.4.16.4</ecNumber>
    </submittedName>
</protein>
<dbReference type="PROSITE" id="PS51781">
    <property type="entry name" value="SH3B"/>
    <property type="match status" value="1"/>
</dbReference>
<keyword evidence="3" id="KW-0121">Carboxypeptidase</keyword>
<dbReference type="SUPFAM" id="SSF55166">
    <property type="entry name" value="Hedgehog/DD-peptidase"/>
    <property type="match status" value="1"/>
</dbReference>
<dbReference type="EC" id="3.4.16.4" evidence="3"/>
<reference evidence="3 4" key="1">
    <citation type="submission" date="2021-03" db="EMBL/GenBank/DDBJ databases">
        <title>Sequencing the genomes of 1000 actinobacteria strains.</title>
        <authorList>
            <person name="Klenk H.-P."/>
        </authorList>
    </citation>
    <scope>NUCLEOTIDE SEQUENCE [LARGE SCALE GENOMIC DNA]</scope>
    <source>
        <strain evidence="3 4">DSM 15797</strain>
    </source>
</reference>
<dbReference type="InterPro" id="IPR003646">
    <property type="entry name" value="SH3-like_bac-type"/>
</dbReference>
<dbReference type="GO" id="GO:0009002">
    <property type="term" value="F:serine-type D-Ala-D-Ala carboxypeptidase activity"/>
    <property type="evidence" value="ECO:0007669"/>
    <property type="project" value="UniProtKB-EC"/>
</dbReference>
<accession>A0ABS4XFQ7</accession>
<feature type="chain" id="PRO_5046150907" evidence="1">
    <location>
        <begin position="23"/>
        <end position="317"/>
    </location>
</feature>
<dbReference type="RefSeq" id="WP_209999479.1">
    <property type="nucleotide sequence ID" value="NZ_BAAAJY010000005.1"/>
</dbReference>
<dbReference type="Pfam" id="PF08239">
    <property type="entry name" value="SH3_3"/>
    <property type="match status" value="1"/>
</dbReference>
<dbReference type="Proteomes" id="UP001296993">
    <property type="component" value="Unassembled WGS sequence"/>
</dbReference>
<keyword evidence="1" id="KW-0732">Signal</keyword>
<dbReference type="PANTHER" id="PTHR34385:SF1">
    <property type="entry name" value="PEPTIDOGLYCAN L-ALANYL-D-GLUTAMATE ENDOPEPTIDASE CWLK"/>
    <property type="match status" value="1"/>
</dbReference>
<dbReference type="InterPro" id="IPR003709">
    <property type="entry name" value="VanY-like_core_dom"/>
</dbReference>
<dbReference type="InterPro" id="IPR036028">
    <property type="entry name" value="SH3-like_dom_sf"/>
</dbReference>
<dbReference type="InterPro" id="IPR058193">
    <property type="entry name" value="VanY/YodJ_core_dom"/>
</dbReference>
<name>A0ABS4XFQ7_9MICC</name>
<keyword evidence="3" id="KW-0645">Protease</keyword>
<feature type="signal peptide" evidence="1">
    <location>
        <begin position="1"/>
        <end position="22"/>
    </location>
</feature>
<keyword evidence="3" id="KW-0378">Hydrolase</keyword>
<dbReference type="SUPFAM" id="SSF50044">
    <property type="entry name" value="SH3-domain"/>
    <property type="match status" value="1"/>
</dbReference>
<comment type="caution">
    <text evidence="3">The sequence shown here is derived from an EMBL/GenBank/DDBJ whole genome shotgun (WGS) entry which is preliminary data.</text>
</comment>
<organism evidence="3 4">
    <name type="scientific">Paeniglutamicibacter kerguelensis</name>
    <dbReference type="NCBI Taxonomy" id="254788"/>
    <lineage>
        <taxon>Bacteria</taxon>
        <taxon>Bacillati</taxon>
        <taxon>Actinomycetota</taxon>
        <taxon>Actinomycetes</taxon>
        <taxon>Micrococcales</taxon>
        <taxon>Micrococcaceae</taxon>
        <taxon>Paeniglutamicibacter</taxon>
    </lineage>
</organism>
<dbReference type="EMBL" id="JAGIOF010000001">
    <property type="protein sequence ID" value="MBP2387295.1"/>
    <property type="molecule type" value="Genomic_DNA"/>
</dbReference>
<evidence type="ECO:0000256" key="1">
    <source>
        <dbReference type="SAM" id="SignalP"/>
    </source>
</evidence>
<keyword evidence="4" id="KW-1185">Reference proteome</keyword>
<feature type="domain" description="SH3b" evidence="2">
    <location>
        <begin position="59"/>
        <end position="123"/>
    </location>
</feature>
<dbReference type="Gene3D" id="3.30.1380.10">
    <property type="match status" value="1"/>
</dbReference>
<evidence type="ECO:0000313" key="3">
    <source>
        <dbReference type="EMBL" id="MBP2387295.1"/>
    </source>
</evidence>
<evidence type="ECO:0000259" key="2">
    <source>
        <dbReference type="PROSITE" id="PS51781"/>
    </source>
</evidence>
<dbReference type="Pfam" id="PF02557">
    <property type="entry name" value="VanY"/>
    <property type="match status" value="1"/>
</dbReference>
<dbReference type="InterPro" id="IPR052179">
    <property type="entry name" value="DD-CPase-like"/>
</dbReference>
<dbReference type="CDD" id="cd14852">
    <property type="entry name" value="LD-carboxypeptidase"/>
    <property type="match status" value="1"/>
</dbReference>
<gene>
    <name evidence="3" type="ORF">JOF47_002806</name>
</gene>
<dbReference type="Gene3D" id="2.30.30.40">
    <property type="entry name" value="SH3 Domains"/>
    <property type="match status" value="1"/>
</dbReference>
<evidence type="ECO:0000313" key="4">
    <source>
        <dbReference type="Proteomes" id="UP001296993"/>
    </source>
</evidence>
<proteinExistence type="predicted"/>